<feature type="signal peptide" evidence="1">
    <location>
        <begin position="1"/>
        <end position="20"/>
    </location>
</feature>
<dbReference type="PANTHER" id="PTHR20898">
    <property type="entry name" value="DAEDALUS ON 3-RELATED-RELATED"/>
    <property type="match status" value="1"/>
</dbReference>
<evidence type="ECO:0000313" key="3">
    <source>
        <dbReference type="Proteomes" id="UP000183832"/>
    </source>
</evidence>
<reference evidence="2 3" key="1">
    <citation type="submission" date="2015-04" db="EMBL/GenBank/DDBJ databases">
        <authorList>
            <person name="Syromyatnikov M.Y."/>
            <person name="Popov V.N."/>
        </authorList>
    </citation>
    <scope>NUCLEOTIDE SEQUENCE [LARGE SCALE GENOMIC DNA]</scope>
</reference>
<dbReference type="Pfam" id="PF06477">
    <property type="entry name" value="DUF1091"/>
    <property type="match status" value="1"/>
</dbReference>
<dbReference type="InterPro" id="IPR010512">
    <property type="entry name" value="DUF1091"/>
</dbReference>
<evidence type="ECO:0000256" key="1">
    <source>
        <dbReference type="SAM" id="SignalP"/>
    </source>
</evidence>
<keyword evidence="3" id="KW-1185">Reference proteome</keyword>
<dbReference type="PANTHER" id="PTHR20898:SF1">
    <property type="entry name" value="MD-2-RELATED LIPID-RECOGNITION DOMAIN-CONTAINING PROTEIN"/>
    <property type="match status" value="1"/>
</dbReference>
<gene>
    <name evidence="2" type="ORF">CLUMA_CG001211</name>
</gene>
<name>A0A1J1HMF0_9DIPT</name>
<sequence>MKIILMLVFSLLALETTMEAEKRRRQLKIITLILLLGKNVITLEKIEFSQNKSFLELQYLLEEYGNSNYRLNFNVTSFVRLDNFFIQYSVNVPNSKGKYEPFFGKGVSDLCKFLSNRKGNILIRSLYDKMKGDKRIPTSCPIEPAFYYVNNMLFDGKNMFSEQVRDVRVMIALDFGTKIKGKMNYFVSLKVYNGYKDRLKYEKENLGNKTEVKFSSSYN</sequence>
<organism evidence="2 3">
    <name type="scientific">Clunio marinus</name>
    <dbReference type="NCBI Taxonomy" id="568069"/>
    <lineage>
        <taxon>Eukaryota</taxon>
        <taxon>Metazoa</taxon>
        <taxon>Ecdysozoa</taxon>
        <taxon>Arthropoda</taxon>
        <taxon>Hexapoda</taxon>
        <taxon>Insecta</taxon>
        <taxon>Pterygota</taxon>
        <taxon>Neoptera</taxon>
        <taxon>Endopterygota</taxon>
        <taxon>Diptera</taxon>
        <taxon>Nematocera</taxon>
        <taxon>Chironomoidea</taxon>
        <taxon>Chironomidae</taxon>
        <taxon>Clunio</taxon>
    </lineage>
</organism>
<protein>
    <submittedName>
        <fullName evidence="2">CLUMA_CG001211, isoform A</fullName>
    </submittedName>
</protein>
<dbReference type="EMBL" id="CVRI01000004">
    <property type="protein sequence ID" value="CRK87409.1"/>
    <property type="molecule type" value="Genomic_DNA"/>
</dbReference>
<dbReference type="SMART" id="SM00697">
    <property type="entry name" value="DM8"/>
    <property type="match status" value="1"/>
</dbReference>
<proteinExistence type="predicted"/>
<dbReference type="AlphaFoldDB" id="A0A1J1HMF0"/>
<dbReference type="OrthoDB" id="7737395at2759"/>
<keyword evidence="1" id="KW-0732">Signal</keyword>
<evidence type="ECO:0000313" key="2">
    <source>
        <dbReference type="EMBL" id="CRK87409.1"/>
    </source>
</evidence>
<dbReference type="Proteomes" id="UP000183832">
    <property type="component" value="Unassembled WGS sequence"/>
</dbReference>
<accession>A0A1J1HMF0</accession>
<feature type="chain" id="PRO_5012475686" evidence="1">
    <location>
        <begin position="21"/>
        <end position="219"/>
    </location>
</feature>